<dbReference type="Pfam" id="PF13963">
    <property type="entry name" value="Transpos_assoc"/>
    <property type="match status" value="1"/>
</dbReference>
<dbReference type="Pfam" id="PF02992">
    <property type="entry name" value="Transposase_21"/>
    <property type="match status" value="1"/>
</dbReference>
<gene>
    <name evidence="2" type="ORF">MTR67_013570</name>
</gene>
<evidence type="ECO:0000259" key="1">
    <source>
        <dbReference type="Pfam" id="PF13963"/>
    </source>
</evidence>
<keyword evidence="3" id="KW-1185">Reference proteome</keyword>
<accession>A0AAF0TNY2</accession>
<feature type="domain" description="Transposase-associated" evidence="1">
    <location>
        <begin position="3"/>
        <end position="43"/>
    </location>
</feature>
<dbReference type="AlphaFoldDB" id="A0AAF0TNY2"/>
<proteinExistence type="predicted"/>
<dbReference type="EMBL" id="CP133614">
    <property type="protein sequence ID" value="WMV20185.1"/>
    <property type="molecule type" value="Genomic_DNA"/>
</dbReference>
<name>A0AAF0TNY2_SOLVR</name>
<protein>
    <recommendedName>
        <fullName evidence="1">Transposase-associated domain-containing protein</fullName>
    </recommendedName>
</protein>
<dbReference type="Proteomes" id="UP001234989">
    <property type="component" value="Chromosome 3"/>
</dbReference>
<organism evidence="2 3">
    <name type="scientific">Solanum verrucosum</name>
    <dbReference type="NCBI Taxonomy" id="315347"/>
    <lineage>
        <taxon>Eukaryota</taxon>
        <taxon>Viridiplantae</taxon>
        <taxon>Streptophyta</taxon>
        <taxon>Embryophyta</taxon>
        <taxon>Tracheophyta</taxon>
        <taxon>Spermatophyta</taxon>
        <taxon>Magnoliopsida</taxon>
        <taxon>eudicotyledons</taxon>
        <taxon>Gunneridae</taxon>
        <taxon>Pentapetalae</taxon>
        <taxon>asterids</taxon>
        <taxon>lamiids</taxon>
        <taxon>Solanales</taxon>
        <taxon>Solanaceae</taxon>
        <taxon>Solanoideae</taxon>
        <taxon>Solaneae</taxon>
        <taxon>Solanum</taxon>
    </lineage>
</organism>
<reference evidence="2" key="1">
    <citation type="submission" date="2023-08" db="EMBL/GenBank/DDBJ databases">
        <title>A de novo genome assembly of Solanum verrucosum Schlechtendal, a Mexican diploid species geographically isolated from the other diploid A-genome species in potato relatives.</title>
        <authorList>
            <person name="Hosaka K."/>
        </authorList>
    </citation>
    <scope>NUCLEOTIDE SEQUENCE</scope>
    <source>
        <tissue evidence="2">Young leaves</tissue>
    </source>
</reference>
<dbReference type="InterPro" id="IPR029480">
    <property type="entry name" value="Transpos_assoc"/>
</dbReference>
<dbReference type="PANTHER" id="PTHR10775">
    <property type="entry name" value="OS08G0208400 PROTEIN"/>
    <property type="match status" value="1"/>
</dbReference>
<evidence type="ECO:0000313" key="3">
    <source>
        <dbReference type="Proteomes" id="UP001234989"/>
    </source>
</evidence>
<evidence type="ECO:0000313" key="2">
    <source>
        <dbReference type="EMBL" id="WMV20185.1"/>
    </source>
</evidence>
<dbReference type="InterPro" id="IPR004242">
    <property type="entry name" value="Transposase_21"/>
</dbReference>
<dbReference type="PANTHER" id="PTHR10775:SF158">
    <property type="entry name" value="TNP2-LIKE TRANSPOSON PROTEIN"/>
    <property type="match status" value="1"/>
</dbReference>
<sequence>MYEIQCPCVKCCNTTLGTRETVRTHLKVYGIIKSYTFWYHHGEVLGEPESQCEDGDDNEVENCENEDEIREILRDFYPNHYGHTLDVDCDDSLEEEPNVEAKKFYSLLGDFEKPLYQEELLPDEADLPNTYYGAKKVIRNLGLSYERIDACRNDCMLYWKEDNLLDSCKVCGESRWKVDKRNGEAKNIKAEPHNVRLGLASDGFQPFRNAKTSYSIWPVVLIPYNLPPWLCMKQEKIIMSMLIPGPDSPGDAIDTYLQPLIEELKELWNIGIETFDASTKQNFKLHASLLWTINDFLAYGNLSRWSTKGKLACPCCNKDTSSIRLANCKKESFMAHRRYLPRNHKWRNDKKSFDGTEEKSLPSKKRSGIEILHQVQDLEGLQLTKEPKKRIKISHDSRKDNWNKKSIFFELPY</sequence>